<dbReference type="AlphaFoldDB" id="A0ABC8UH60"/>
<gene>
    <name evidence="1" type="ORF">ILEXP_LOCUS50308</name>
</gene>
<keyword evidence="2" id="KW-1185">Reference proteome</keyword>
<sequence length="66" mass="7174">MVDDATGDNVSCLPQILASQDGNGALELELTNHKLFTSLDRTVFLFSGLLVSSCFPFEKRKASNPN</sequence>
<name>A0ABC8UH60_9AQUA</name>
<dbReference type="EMBL" id="CAUOFW020007724">
    <property type="protein sequence ID" value="CAK9180314.1"/>
    <property type="molecule type" value="Genomic_DNA"/>
</dbReference>
<comment type="caution">
    <text evidence="1">The sequence shown here is derived from an EMBL/GenBank/DDBJ whole genome shotgun (WGS) entry which is preliminary data.</text>
</comment>
<evidence type="ECO:0000313" key="1">
    <source>
        <dbReference type="EMBL" id="CAK9180314.1"/>
    </source>
</evidence>
<protein>
    <submittedName>
        <fullName evidence="1">Uncharacterized protein</fullName>
    </submittedName>
</protein>
<dbReference type="Proteomes" id="UP001642360">
    <property type="component" value="Unassembled WGS sequence"/>
</dbReference>
<evidence type="ECO:0000313" key="2">
    <source>
        <dbReference type="Proteomes" id="UP001642360"/>
    </source>
</evidence>
<proteinExistence type="predicted"/>
<reference evidence="1 2" key="1">
    <citation type="submission" date="2024-02" db="EMBL/GenBank/DDBJ databases">
        <authorList>
            <person name="Vignale AGUSTIN F."/>
            <person name="Sosa J E."/>
            <person name="Modenutti C."/>
        </authorList>
    </citation>
    <scope>NUCLEOTIDE SEQUENCE [LARGE SCALE GENOMIC DNA]</scope>
</reference>
<organism evidence="1 2">
    <name type="scientific">Ilex paraguariensis</name>
    <name type="common">yerba mate</name>
    <dbReference type="NCBI Taxonomy" id="185542"/>
    <lineage>
        <taxon>Eukaryota</taxon>
        <taxon>Viridiplantae</taxon>
        <taxon>Streptophyta</taxon>
        <taxon>Embryophyta</taxon>
        <taxon>Tracheophyta</taxon>
        <taxon>Spermatophyta</taxon>
        <taxon>Magnoliopsida</taxon>
        <taxon>eudicotyledons</taxon>
        <taxon>Gunneridae</taxon>
        <taxon>Pentapetalae</taxon>
        <taxon>asterids</taxon>
        <taxon>campanulids</taxon>
        <taxon>Aquifoliales</taxon>
        <taxon>Aquifoliaceae</taxon>
        <taxon>Ilex</taxon>
    </lineage>
</organism>
<accession>A0ABC8UH60</accession>